<evidence type="ECO:0000313" key="1">
    <source>
        <dbReference type="EMBL" id="TFK68083.1"/>
    </source>
</evidence>
<dbReference type="Proteomes" id="UP000308600">
    <property type="component" value="Unassembled WGS sequence"/>
</dbReference>
<dbReference type="EMBL" id="ML208360">
    <property type="protein sequence ID" value="TFK68083.1"/>
    <property type="molecule type" value="Genomic_DNA"/>
</dbReference>
<sequence>MLHEQKDVQPASGAEVRDLDPNSFGDQVFAVLKQYDDYIEQEPKTFEQHFARMQMAFSAFILFNCHVLQPLLYNKEFSRLYHKSFTLRYVHFPYISFVLLAVFLKPYRG</sequence>
<accession>A0ACD3AQT7</accession>
<organism evidence="1 2">
    <name type="scientific">Pluteus cervinus</name>
    <dbReference type="NCBI Taxonomy" id="181527"/>
    <lineage>
        <taxon>Eukaryota</taxon>
        <taxon>Fungi</taxon>
        <taxon>Dikarya</taxon>
        <taxon>Basidiomycota</taxon>
        <taxon>Agaricomycotina</taxon>
        <taxon>Agaricomycetes</taxon>
        <taxon>Agaricomycetidae</taxon>
        <taxon>Agaricales</taxon>
        <taxon>Pluteineae</taxon>
        <taxon>Pluteaceae</taxon>
        <taxon>Pluteus</taxon>
    </lineage>
</organism>
<name>A0ACD3AQT7_9AGAR</name>
<reference evidence="1 2" key="1">
    <citation type="journal article" date="2019" name="Nat. Ecol. Evol.">
        <title>Megaphylogeny resolves global patterns of mushroom evolution.</title>
        <authorList>
            <person name="Varga T."/>
            <person name="Krizsan K."/>
            <person name="Foldi C."/>
            <person name="Dima B."/>
            <person name="Sanchez-Garcia M."/>
            <person name="Sanchez-Ramirez S."/>
            <person name="Szollosi G.J."/>
            <person name="Szarkandi J.G."/>
            <person name="Papp V."/>
            <person name="Albert L."/>
            <person name="Andreopoulos W."/>
            <person name="Angelini C."/>
            <person name="Antonin V."/>
            <person name="Barry K.W."/>
            <person name="Bougher N.L."/>
            <person name="Buchanan P."/>
            <person name="Buyck B."/>
            <person name="Bense V."/>
            <person name="Catcheside P."/>
            <person name="Chovatia M."/>
            <person name="Cooper J."/>
            <person name="Damon W."/>
            <person name="Desjardin D."/>
            <person name="Finy P."/>
            <person name="Geml J."/>
            <person name="Haridas S."/>
            <person name="Hughes K."/>
            <person name="Justo A."/>
            <person name="Karasinski D."/>
            <person name="Kautmanova I."/>
            <person name="Kiss B."/>
            <person name="Kocsube S."/>
            <person name="Kotiranta H."/>
            <person name="LaButti K.M."/>
            <person name="Lechner B.E."/>
            <person name="Liimatainen K."/>
            <person name="Lipzen A."/>
            <person name="Lukacs Z."/>
            <person name="Mihaltcheva S."/>
            <person name="Morgado L.N."/>
            <person name="Niskanen T."/>
            <person name="Noordeloos M.E."/>
            <person name="Ohm R.A."/>
            <person name="Ortiz-Santana B."/>
            <person name="Ovrebo C."/>
            <person name="Racz N."/>
            <person name="Riley R."/>
            <person name="Savchenko A."/>
            <person name="Shiryaev A."/>
            <person name="Soop K."/>
            <person name="Spirin V."/>
            <person name="Szebenyi C."/>
            <person name="Tomsovsky M."/>
            <person name="Tulloss R.E."/>
            <person name="Uehling J."/>
            <person name="Grigoriev I.V."/>
            <person name="Vagvolgyi C."/>
            <person name="Papp T."/>
            <person name="Martin F.M."/>
            <person name="Miettinen O."/>
            <person name="Hibbett D.S."/>
            <person name="Nagy L.G."/>
        </authorList>
    </citation>
    <scope>NUCLEOTIDE SEQUENCE [LARGE SCALE GENOMIC DNA]</scope>
    <source>
        <strain evidence="1 2">NL-1719</strain>
    </source>
</reference>
<protein>
    <submittedName>
        <fullName evidence="1">Uncharacterized protein</fullName>
    </submittedName>
</protein>
<evidence type="ECO:0000313" key="2">
    <source>
        <dbReference type="Proteomes" id="UP000308600"/>
    </source>
</evidence>
<proteinExistence type="predicted"/>
<keyword evidence="2" id="KW-1185">Reference proteome</keyword>
<gene>
    <name evidence="1" type="ORF">BDN72DRAFT_64413</name>
</gene>